<dbReference type="Proteomes" id="UP000037460">
    <property type="component" value="Unassembled WGS sequence"/>
</dbReference>
<dbReference type="EMBL" id="JWZX01000481">
    <property type="protein sequence ID" value="KOO52847.1"/>
    <property type="molecule type" value="Genomic_DNA"/>
</dbReference>
<proteinExistence type="predicted"/>
<protein>
    <submittedName>
        <fullName evidence="1">Uncharacterized protein</fullName>
    </submittedName>
</protein>
<name>A0A0M0LPL1_9EUKA</name>
<keyword evidence="2" id="KW-1185">Reference proteome</keyword>
<dbReference type="AlphaFoldDB" id="A0A0M0LPL1"/>
<evidence type="ECO:0000313" key="2">
    <source>
        <dbReference type="Proteomes" id="UP000037460"/>
    </source>
</evidence>
<reference evidence="2" key="1">
    <citation type="journal article" date="2015" name="PLoS Genet.">
        <title>Genome Sequence and Transcriptome Analyses of Chrysochromulina tobin: Metabolic Tools for Enhanced Algal Fitness in the Prominent Order Prymnesiales (Haptophyceae).</title>
        <authorList>
            <person name="Hovde B.T."/>
            <person name="Deodato C.R."/>
            <person name="Hunsperger H.M."/>
            <person name="Ryken S.A."/>
            <person name="Yost W."/>
            <person name="Jha R.K."/>
            <person name="Patterson J."/>
            <person name="Monnat R.J. Jr."/>
            <person name="Barlow S.B."/>
            <person name="Starkenburg S.R."/>
            <person name="Cattolico R.A."/>
        </authorList>
    </citation>
    <scope>NUCLEOTIDE SEQUENCE</scope>
    <source>
        <strain evidence="2">CCMP291</strain>
    </source>
</reference>
<gene>
    <name evidence="1" type="ORF">Ctob_015233</name>
</gene>
<sequence length="127" mass="13655">MLSKPTRILSGSFGKDRPRCRPFICVSQERQEQRRQAETTAELLSIGALSKCAKLGPTYLRGGAARALQVDLATFELPNGETIKLPYAVVLLESAVVFWTERFDTGTPPPLPSVAAAAASACHPDLG</sequence>
<accession>A0A0M0LPL1</accession>
<organism evidence="1 2">
    <name type="scientific">Chrysochromulina tobinii</name>
    <dbReference type="NCBI Taxonomy" id="1460289"/>
    <lineage>
        <taxon>Eukaryota</taxon>
        <taxon>Haptista</taxon>
        <taxon>Haptophyta</taxon>
        <taxon>Prymnesiophyceae</taxon>
        <taxon>Prymnesiales</taxon>
        <taxon>Chrysochromulinaceae</taxon>
        <taxon>Chrysochromulina</taxon>
    </lineage>
</organism>
<comment type="caution">
    <text evidence="1">The sequence shown here is derived from an EMBL/GenBank/DDBJ whole genome shotgun (WGS) entry which is preliminary data.</text>
</comment>
<evidence type="ECO:0000313" key="1">
    <source>
        <dbReference type="EMBL" id="KOO52847.1"/>
    </source>
</evidence>